<comment type="caution">
    <text evidence="1">The sequence shown here is derived from an EMBL/GenBank/DDBJ whole genome shotgun (WGS) entry which is preliminary data.</text>
</comment>
<keyword evidence="1" id="KW-0808">Transferase</keyword>
<keyword evidence="2" id="KW-1185">Reference proteome</keyword>
<dbReference type="Gene3D" id="3.40.50.300">
    <property type="entry name" value="P-loop containing nucleotide triphosphate hydrolases"/>
    <property type="match status" value="1"/>
</dbReference>
<dbReference type="RefSeq" id="WP_307214342.1">
    <property type="nucleotide sequence ID" value="NZ_JAUSTI010000003.1"/>
</dbReference>
<dbReference type="SUPFAM" id="SSF52540">
    <property type="entry name" value="P-loop containing nucleoside triphosphate hydrolases"/>
    <property type="match status" value="1"/>
</dbReference>
<protein>
    <submittedName>
        <fullName evidence="1">Broad-specificity NMP kinase</fullName>
    </submittedName>
</protein>
<dbReference type="InterPro" id="IPR027417">
    <property type="entry name" value="P-loop_NTPase"/>
</dbReference>
<sequence length="161" mass="18018">MSKLPLFVVTGASGTGKSTVSALVRESLPEFDVFDMDIIDNVDWQIAKANWLRIAYSISLSGRGTILCGTMVPENIQSADHKDKFETIHYINLHCDDETRAARLLARGWGDEAVQEHKNFANWLVQNASAAFTPPMPTINTSEITPEEVAKKIKEWVLNNW</sequence>
<gene>
    <name evidence="1" type="ORF">J2T19_001538</name>
</gene>
<evidence type="ECO:0000313" key="2">
    <source>
        <dbReference type="Proteomes" id="UP001233836"/>
    </source>
</evidence>
<keyword evidence="1" id="KW-0418">Kinase</keyword>
<proteinExistence type="predicted"/>
<dbReference type="Proteomes" id="UP001233836">
    <property type="component" value="Unassembled WGS sequence"/>
</dbReference>
<reference evidence="1 2" key="1">
    <citation type="submission" date="2023-07" db="EMBL/GenBank/DDBJ databases">
        <title>Sorghum-associated microbial communities from plants grown in Nebraska, USA.</title>
        <authorList>
            <person name="Schachtman D."/>
        </authorList>
    </citation>
    <scope>NUCLEOTIDE SEQUENCE [LARGE SCALE GENOMIC DNA]</scope>
    <source>
        <strain evidence="1 2">DS1314</strain>
    </source>
</reference>
<dbReference type="GO" id="GO:0016301">
    <property type="term" value="F:kinase activity"/>
    <property type="evidence" value="ECO:0007669"/>
    <property type="project" value="UniProtKB-KW"/>
</dbReference>
<dbReference type="EMBL" id="JAUSTI010000003">
    <property type="protein sequence ID" value="MDQ0170098.1"/>
    <property type="molecule type" value="Genomic_DNA"/>
</dbReference>
<dbReference type="Pfam" id="PF13238">
    <property type="entry name" value="AAA_18"/>
    <property type="match status" value="1"/>
</dbReference>
<accession>A0ABT9WA17</accession>
<name>A0ABT9WA17_9BACL</name>
<evidence type="ECO:0000313" key="1">
    <source>
        <dbReference type="EMBL" id="MDQ0170098.1"/>
    </source>
</evidence>
<organism evidence="1 2">
    <name type="scientific">Paenibacillus tundrae</name>
    <dbReference type="NCBI Taxonomy" id="528187"/>
    <lineage>
        <taxon>Bacteria</taxon>
        <taxon>Bacillati</taxon>
        <taxon>Bacillota</taxon>
        <taxon>Bacilli</taxon>
        <taxon>Bacillales</taxon>
        <taxon>Paenibacillaceae</taxon>
        <taxon>Paenibacillus</taxon>
    </lineage>
</organism>